<evidence type="ECO:0000256" key="1">
    <source>
        <dbReference type="SAM" id="MobiDB-lite"/>
    </source>
</evidence>
<feature type="non-terminal residue" evidence="2">
    <location>
        <position position="120"/>
    </location>
</feature>
<feature type="compositionally biased region" description="Pro residues" evidence="1">
    <location>
        <begin position="103"/>
        <end position="114"/>
    </location>
</feature>
<organism evidence="2">
    <name type="scientific">Graphocephala atropunctata</name>
    <dbReference type="NCBI Taxonomy" id="36148"/>
    <lineage>
        <taxon>Eukaryota</taxon>
        <taxon>Metazoa</taxon>
        <taxon>Ecdysozoa</taxon>
        <taxon>Arthropoda</taxon>
        <taxon>Hexapoda</taxon>
        <taxon>Insecta</taxon>
        <taxon>Pterygota</taxon>
        <taxon>Neoptera</taxon>
        <taxon>Paraneoptera</taxon>
        <taxon>Hemiptera</taxon>
        <taxon>Auchenorrhyncha</taxon>
        <taxon>Membracoidea</taxon>
        <taxon>Cicadellidae</taxon>
        <taxon>Cicadellinae</taxon>
        <taxon>Cicadellini</taxon>
        <taxon>Graphocephala</taxon>
    </lineage>
</organism>
<dbReference type="AlphaFoldDB" id="A0A1B6LAQ5"/>
<protein>
    <submittedName>
        <fullName evidence="2">Uncharacterized protein</fullName>
    </submittedName>
</protein>
<feature type="non-terminal residue" evidence="2">
    <location>
        <position position="1"/>
    </location>
</feature>
<proteinExistence type="predicted"/>
<dbReference type="EMBL" id="GEBQ01019190">
    <property type="protein sequence ID" value="JAT20787.1"/>
    <property type="molecule type" value="Transcribed_RNA"/>
</dbReference>
<sequence>TNTLDPRRHLAHHRLSSPEPTSDAMLHLPSPSPRLSTGSATLGRLAKLLNQRMQADSPRRLSWETEGEDFCSTFLPRSSSIDSMVSVDSRRCNPLSRRTPSPLLVPPYRPPPLSPSVARR</sequence>
<gene>
    <name evidence="2" type="ORF">g.2582</name>
</gene>
<evidence type="ECO:0000313" key="2">
    <source>
        <dbReference type="EMBL" id="JAT20787.1"/>
    </source>
</evidence>
<reference evidence="2" key="1">
    <citation type="submission" date="2015-11" db="EMBL/GenBank/DDBJ databases">
        <title>De novo transcriptome assembly of four potential Pierce s Disease insect vectors from Arizona vineyards.</title>
        <authorList>
            <person name="Tassone E.E."/>
        </authorList>
    </citation>
    <scope>NUCLEOTIDE SEQUENCE</scope>
</reference>
<name>A0A1B6LAQ5_9HEMI</name>
<feature type="region of interest" description="Disordered" evidence="1">
    <location>
        <begin position="82"/>
        <end position="120"/>
    </location>
</feature>
<accession>A0A1B6LAQ5</accession>
<feature type="region of interest" description="Disordered" evidence="1">
    <location>
        <begin position="1"/>
        <end position="37"/>
    </location>
</feature>